<dbReference type="Proteomes" id="UP000010793">
    <property type="component" value="Chromosome"/>
</dbReference>
<dbReference type="EMBL" id="CP002873">
    <property type="protein sequence ID" value="AGA66594.1"/>
    <property type="molecule type" value="Genomic_DNA"/>
</dbReference>
<organism evidence="4 5">
    <name type="scientific">Brachyspira pilosicoli P43/6/78</name>
    <dbReference type="NCBI Taxonomy" id="1042417"/>
    <lineage>
        <taxon>Bacteria</taxon>
        <taxon>Pseudomonadati</taxon>
        <taxon>Spirochaetota</taxon>
        <taxon>Spirochaetia</taxon>
        <taxon>Brachyspirales</taxon>
        <taxon>Brachyspiraceae</taxon>
        <taxon>Brachyspira</taxon>
    </lineage>
</organism>
<dbReference type="RefSeq" id="WP_015274496.1">
    <property type="nucleotide sequence ID" value="NC_019908.1"/>
</dbReference>
<feature type="domain" description="HIRAN" evidence="3">
    <location>
        <begin position="33"/>
        <end position="134"/>
    </location>
</feature>
<dbReference type="GO" id="GO:0008270">
    <property type="term" value="F:zinc ion binding"/>
    <property type="evidence" value="ECO:0007669"/>
    <property type="project" value="InterPro"/>
</dbReference>
<sequence length="140" mass="16849">MYSQKNSKHTTYIVNYQESFKRIIINKYYKMNRYSIDFFVAGYKYNDGKDIIELLSRNEPLNLIREYFIGYDPFAIAVYDERCEIRLGYVPKIIAPLLTYKMEDENYKIRAIVKNVKLEERDDCKLEIRVFIEKALKKAN</sequence>
<dbReference type="GO" id="GO:0016818">
    <property type="term" value="F:hydrolase activity, acting on acid anhydrides, in phosphorus-containing anhydrides"/>
    <property type="evidence" value="ECO:0007669"/>
    <property type="project" value="InterPro"/>
</dbReference>
<dbReference type="Pfam" id="PF08797">
    <property type="entry name" value="HIRAN"/>
    <property type="match status" value="1"/>
</dbReference>
<evidence type="ECO:0000313" key="5">
    <source>
        <dbReference type="Proteomes" id="UP000010793"/>
    </source>
</evidence>
<protein>
    <recommendedName>
        <fullName evidence="3">HIRAN domain-containing protein</fullName>
    </recommendedName>
</protein>
<evidence type="ECO:0000313" key="4">
    <source>
        <dbReference type="EMBL" id="AGA66594.1"/>
    </source>
</evidence>
<proteinExistence type="predicted"/>
<dbReference type="InterPro" id="IPR014905">
    <property type="entry name" value="HIRAN"/>
</dbReference>
<keyword evidence="1" id="KW-0479">Metal-binding</keyword>
<reference evidence="4 5" key="1">
    <citation type="journal article" date="2013" name="Genome Announc.">
        <title>Complete Genome Sequence of the Porcine Strain Brachyspira pilosicoli P43/6/78(T.).</title>
        <authorList>
            <person name="Lin C."/>
            <person name="den Bakker H.C."/>
            <person name="Suzuki H."/>
            <person name="Lefebure T."/>
            <person name="Ponnala L."/>
            <person name="Sun Q."/>
            <person name="Stanhope M.J."/>
            <person name="Wiedmann M."/>
            <person name="Duhamel G.E."/>
        </authorList>
    </citation>
    <scope>NUCLEOTIDE SEQUENCE [LARGE SCALE GENOMIC DNA]</scope>
    <source>
        <strain evidence="4 5">P43/6/78</strain>
    </source>
</reference>
<dbReference type="KEGG" id="bpip:BPP43_06800"/>
<evidence type="ECO:0000256" key="2">
    <source>
        <dbReference type="ARBA" id="ARBA00022801"/>
    </source>
</evidence>
<keyword evidence="5" id="KW-1185">Reference proteome</keyword>
<dbReference type="Gene3D" id="3.30.70.2330">
    <property type="match status" value="1"/>
</dbReference>
<evidence type="ECO:0000256" key="1">
    <source>
        <dbReference type="ARBA" id="ARBA00022723"/>
    </source>
</evidence>
<dbReference type="SMART" id="SM00910">
    <property type="entry name" value="HIRAN"/>
    <property type="match status" value="1"/>
</dbReference>
<accession>A0A3B6VNA2</accession>
<dbReference type="AlphaFoldDB" id="A0A3B6VNA2"/>
<keyword evidence="2" id="KW-0378">Hydrolase</keyword>
<dbReference type="GO" id="GO:0003676">
    <property type="term" value="F:nucleic acid binding"/>
    <property type="evidence" value="ECO:0007669"/>
    <property type="project" value="InterPro"/>
</dbReference>
<name>A0A3B6VNA2_BRAPL</name>
<gene>
    <name evidence="4" type="ORF">BPP43_06800</name>
</gene>
<evidence type="ECO:0000259" key="3">
    <source>
        <dbReference type="SMART" id="SM00910"/>
    </source>
</evidence>